<sequence>MQVGWIALIMLLPVKAWLHYWFPRLWPPSDQNDVRRPADLESGRVVRTEASGGSVHAALASSDQRAAQLDSLTIVKTWLCLSGRRARSIAT</sequence>
<gene>
    <name evidence="2" type="ORF">Asppvi_009876</name>
</gene>
<organism evidence="2 3">
    <name type="scientific">Aspergillus pseudoviridinutans</name>
    <dbReference type="NCBI Taxonomy" id="1517512"/>
    <lineage>
        <taxon>Eukaryota</taxon>
        <taxon>Fungi</taxon>
        <taxon>Dikarya</taxon>
        <taxon>Ascomycota</taxon>
        <taxon>Pezizomycotina</taxon>
        <taxon>Eurotiomycetes</taxon>
        <taxon>Eurotiomycetidae</taxon>
        <taxon>Eurotiales</taxon>
        <taxon>Aspergillaceae</taxon>
        <taxon>Aspergillus</taxon>
        <taxon>Aspergillus subgen. Fumigati</taxon>
    </lineage>
</organism>
<evidence type="ECO:0000313" key="2">
    <source>
        <dbReference type="EMBL" id="GIJ90911.1"/>
    </source>
</evidence>
<dbReference type="AlphaFoldDB" id="A0A9P3EWK2"/>
<evidence type="ECO:0000313" key="3">
    <source>
        <dbReference type="Proteomes" id="UP001043456"/>
    </source>
</evidence>
<feature type="chain" id="PRO_5040286031" evidence="1">
    <location>
        <begin position="17"/>
        <end position="91"/>
    </location>
</feature>
<keyword evidence="1" id="KW-0732">Signal</keyword>
<proteinExistence type="predicted"/>
<evidence type="ECO:0000256" key="1">
    <source>
        <dbReference type="SAM" id="SignalP"/>
    </source>
</evidence>
<reference evidence="2 3" key="1">
    <citation type="submission" date="2018-10" db="EMBL/GenBank/DDBJ databases">
        <title>Pan-genome distribution and transcriptional activeness of fungal secondary metabolism genes in Aspergillus section Fumigati.</title>
        <authorList>
            <person name="Takahashi H."/>
            <person name="Umemura M."/>
            <person name="Ninomiya A."/>
            <person name="Kusuya Y."/>
            <person name="Urayama S."/>
            <person name="Shimizu M."/>
            <person name="Watanabe A."/>
            <person name="Kamei K."/>
            <person name="Yaguchi T."/>
            <person name="Hagiwara D."/>
        </authorList>
    </citation>
    <scope>NUCLEOTIDE SEQUENCE [LARGE SCALE GENOMIC DNA]</scope>
    <source>
        <strain evidence="2 3">IFM 55266</strain>
    </source>
</reference>
<dbReference type="EMBL" id="BHVY01000007">
    <property type="protein sequence ID" value="GIJ90911.1"/>
    <property type="molecule type" value="Genomic_DNA"/>
</dbReference>
<keyword evidence="3" id="KW-1185">Reference proteome</keyword>
<feature type="signal peptide" evidence="1">
    <location>
        <begin position="1"/>
        <end position="16"/>
    </location>
</feature>
<dbReference type="GeneID" id="67008486"/>
<accession>A0A9P3EWK2</accession>
<name>A0A9P3EWK2_9EURO</name>
<comment type="caution">
    <text evidence="2">The sequence shown here is derived from an EMBL/GenBank/DDBJ whole genome shotgun (WGS) entry which is preliminary data.</text>
</comment>
<dbReference type="OrthoDB" id="4505251at2759"/>
<protein>
    <submittedName>
        <fullName evidence="2">Uncharacterized protein</fullName>
    </submittedName>
</protein>
<dbReference type="Proteomes" id="UP001043456">
    <property type="component" value="Unassembled WGS sequence"/>
</dbReference>
<dbReference type="RefSeq" id="XP_043161657.1">
    <property type="nucleotide sequence ID" value="XM_043305722.1"/>
</dbReference>